<protein>
    <submittedName>
        <fullName evidence="1">Uncharacterized protein</fullName>
    </submittedName>
</protein>
<dbReference type="OrthoDB" id="419455at2759"/>
<comment type="caution">
    <text evidence="1">The sequence shown here is derived from an EMBL/GenBank/DDBJ whole genome shotgun (WGS) entry which is preliminary data.</text>
</comment>
<evidence type="ECO:0000313" key="2">
    <source>
        <dbReference type="Proteomes" id="UP000494256"/>
    </source>
</evidence>
<sequence length="383" mass="44608">MDMDGIYTEKRQPRKIMKVNDIYKHSEYVQVNRKYWKSVIEGLDSCNKSASDESEVLAEVLPDDLYQKVCNTLKIPLKPIHQEEKNCLKVKSPRRRVKEPQISHRKCLYIDKELDSDTDVEYTPSDDDEKPNIHQELLSKPEREQITWDTHYLQPEREDEKSLVKKANDLTDRIANEFCEYMKQLGGDQQSQLFTPKAIKELFQIEFDTHVAQSLRVEPKELPCVHDKVCNVIGHPQKSRTAALERQITKDIRAQERKDLVTAFGQSLPMKDQYHGPKNKTKEMWRSARHVPKDLVTLKTVWEGITNLRSVKEYCRWMIDHPEHRRAPYLTSLGLFDPAVLEARLTFEAECNLTPPAVTPHDILDTATPIDLLHRKLSELAES</sequence>
<dbReference type="EMBL" id="CADEBD010000494">
    <property type="protein sequence ID" value="CAB3256572.1"/>
    <property type="molecule type" value="Genomic_DNA"/>
</dbReference>
<reference evidence="1 2" key="1">
    <citation type="submission" date="2020-04" db="EMBL/GenBank/DDBJ databases">
        <authorList>
            <person name="Wallbank WR R."/>
            <person name="Pardo Diaz C."/>
            <person name="Kozak K."/>
            <person name="Martin S."/>
            <person name="Jiggins C."/>
            <person name="Moest M."/>
            <person name="Warren A I."/>
            <person name="Byers J.R.P. K."/>
            <person name="Montejo-Kovacevich G."/>
            <person name="Yen C E."/>
        </authorList>
    </citation>
    <scope>NUCLEOTIDE SEQUENCE [LARGE SCALE GENOMIC DNA]</scope>
</reference>
<organism evidence="1 2">
    <name type="scientific">Arctia plantaginis</name>
    <name type="common">Wood tiger moth</name>
    <name type="synonym">Phalaena plantaginis</name>
    <dbReference type="NCBI Taxonomy" id="874455"/>
    <lineage>
        <taxon>Eukaryota</taxon>
        <taxon>Metazoa</taxon>
        <taxon>Ecdysozoa</taxon>
        <taxon>Arthropoda</taxon>
        <taxon>Hexapoda</taxon>
        <taxon>Insecta</taxon>
        <taxon>Pterygota</taxon>
        <taxon>Neoptera</taxon>
        <taxon>Endopterygota</taxon>
        <taxon>Lepidoptera</taxon>
        <taxon>Glossata</taxon>
        <taxon>Ditrysia</taxon>
        <taxon>Noctuoidea</taxon>
        <taxon>Erebidae</taxon>
        <taxon>Arctiinae</taxon>
        <taxon>Arctia</taxon>
    </lineage>
</organism>
<dbReference type="Proteomes" id="UP000494256">
    <property type="component" value="Unassembled WGS sequence"/>
</dbReference>
<gene>
    <name evidence="1" type="ORF">APLA_LOCUS15613</name>
</gene>
<evidence type="ECO:0000313" key="1">
    <source>
        <dbReference type="EMBL" id="CAB3256572.1"/>
    </source>
</evidence>
<dbReference type="AlphaFoldDB" id="A0A8S1BE03"/>
<proteinExistence type="predicted"/>
<name>A0A8S1BE03_ARCPL</name>
<accession>A0A8S1BE03</accession>